<name>A0A0F9HV97_9ZZZZ</name>
<feature type="non-terminal residue" evidence="1">
    <location>
        <position position="94"/>
    </location>
</feature>
<dbReference type="EMBL" id="LAZR01021355">
    <property type="protein sequence ID" value="KKL85620.1"/>
    <property type="molecule type" value="Genomic_DNA"/>
</dbReference>
<comment type="caution">
    <text evidence="1">The sequence shown here is derived from an EMBL/GenBank/DDBJ whole genome shotgun (WGS) entry which is preliminary data.</text>
</comment>
<gene>
    <name evidence="1" type="ORF">LCGC14_1952930</name>
</gene>
<reference evidence="1" key="1">
    <citation type="journal article" date="2015" name="Nature">
        <title>Complex archaea that bridge the gap between prokaryotes and eukaryotes.</title>
        <authorList>
            <person name="Spang A."/>
            <person name="Saw J.H."/>
            <person name="Jorgensen S.L."/>
            <person name="Zaremba-Niedzwiedzka K."/>
            <person name="Martijn J."/>
            <person name="Lind A.E."/>
            <person name="van Eijk R."/>
            <person name="Schleper C."/>
            <person name="Guy L."/>
            <person name="Ettema T.J."/>
        </authorList>
    </citation>
    <scope>NUCLEOTIDE SEQUENCE</scope>
</reference>
<proteinExistence type="predicted"/>
<sequence length="94" mass="10840">MLHFPMRKRPELKKALDALYSDYDFHGRLKNDPICLPSRYTENADIEVAGLDNVYISNGPVDGYDFIAVRDYDGRSEQIIYTIDSAPVEFLNCY</sequence>
<protein>
    <submittedName>
        <fullName evidence="1">Uncharacterized protein</fullName>
    </submittedName>
</protein>
<accession>A0A0F9HV97</accession>
<organism evidence="1">
    <name type="scientific">marine sediment metagenome</name>
    <dbReference type="NCBI Taxonomy" id="412755"/>
    <lineage>
        <taxon>unclassified sequences</taxon>
        <taxon>metagenomes</taxon>
        <taxon>ecological metagenomes</taxon>
    </lineage>
</organism>
<dbReference type="AlphaFoldDB" id="A0A0F9HV97"/>
<evidence type="ECO:0000313" key="1">
    <source>
        <dbReference type="EMBL" id="KKL85620.1"/>
    </source>
</evidence>